<name>A0A9Q9BZF9_9RICK</name>
<dbReference type="EMBL" id="CP089285">
    <property type="protein sequence ID" value="UTO56670.1"/>
    <property type="molecule type" value="Genomic_DNA"/>
</dbReference>
<feature type="domain" description="tRNA(Ile)-lysidine/2-thiocytidine synthase N-terminal" evidence="7">
    <location>
        <begin position="20"/>
        <end position="199"/>
    </location>
</feature>
<comment type="similarity">
    <text evidence="6">Belongs to the tRNA(Ile)-lysidine synthase family.</text>
</comment>
<dbReference type="NCBIfam" id="TIGR02432">
    <property type="entry name" value="lysidine_TilS_N"/>
    <property type="match status" value="1"/>
</dbReference>
<evidence type="ECO:0000256" key="5">
    <source>
        <dbReference type="ARBA" id="ARBA00048539"/>
    </source>
</evidence>
<comment type="catalytic activity">
    <reaction evidence="5 6">
        <text>cytidine(34) in tRNA(Ile2) + L-lysine + ATP = lysidine(34) in tRNA(Ile2) + AMP + diphosphate + H(+)</text>
        <dbReference type="Rhea" id="RHEA:43744"/>
        <dbReference type="Rhea" id="RHEA-COMP:10625"/>
        <dbReference type="Rhea" id="RHEA-COMP:10670"/>
        <dbReference type="ChEBI" id="CHEBI:15378"/>
        <dbReference type="ChEBI" id="CHEBI:30616"/>
        <dbReference type="ChEBI" id="CHEBI:32551"/>
        <dbReference type="ChEBI" id="CHEBI:33019"/>
        <dbReference type="ChEBI" id="CHEBI:82748"/>
        <dbReference type="ChEBI" id="CHEBI:83665"/>
        <dbReference type="ChEBI" id="CHEBI:456215"/>
        <dbReference type="EC" id="6.3.4.19"/>
    </reaction>
</comment>
<evidence type="ECO:0000256" key="3">
    <source>
        <dbReference type="ARBA" id="ARBA00022741"/>
    </source>
</evidence>
<dbReference type="EMBL" id="CP089286">
    <property type="protein sequence ID" value="UTO55753.1"/>
    <property type="molecule type" value="Genomic_DNA"/>
</dbReference>
<comment type="subcellular location">
    <subcellularLocation>
        <location evidence="6">Cytoplasm</location>
    </subcellularLocation>
</comment>
<dbReference type="EC" id="6.3.4.19" evidence="6"/>
<dbReference type="InterPro" id="IPR012094">
    <property type="entry name" value="tRNA_Ile_lys_synt"/>
</dbReference>
<accession>A0A9Q9BZF9</accession>
<sequence length="427" mass="49676">MNLELKFLHKMHELNLQGNYAVAVSGGVDSITLLHLISIYHNINTKLHPTILTVNHGLRKEATQETLFVYNISQKLKFTCQILNWNGIKPMSNIQAVARTIRYSIMHQWCELNSIKYLITAHHKNDQAETILMRLERGSGLDGLSGMQEKSKFNTIEILRPFLCFTKKEILNYASQKQFYWIEDHSNTDIKYKRTLYRNLIKVSENSDVLINRLYKTTLHIKRAINCILYYVHAALNDCLEFNKLGFITIKLNKFNEVPEEIALRLLVYSLMAIGGKSYKPRYEKLINLFYKIKNNQLITPMTFCNCKIINNKDNTVSIVKEVSSIKLQYINSRTTSPILWDDRFMLKINNNNTEQVSITPLGNHPIPKNLKAFYKEAIYSLPILKREDKILAYPLQNNNINNIPIISIEDVLIKKNIVDLIYSQFN</sequence>
<proteinExistence type="inferred from homology"/>
<comment type="function">
    <text evidence="6">Ligates lysine onto the cytidine present at position 34 of the AUA codon-specific tRNA(Ile) that contains the anticodon CAU, in an ATP-dependent manner. Cytidine is converted to lysidine, thus changing the amino acid specificity of the tRNA from methionine to isoleucine.</text>
</comment>
<dbReference type="CDD" id="cd01992">
    <property type="entry name" value="TilS_N"/>
    <property type="match status" value="1"/>
</dbReference>
<dbReference type="PANTHER" id="PTHR43033">
    <property type="entry name" value="TRNA(ILE)-LYSIDINE SYNTHASE-RELATED"/>
    <property type="match status" value="1"/>
</dbReference>
<dbReference type="PANTHER" id="PTHR43033:SF1">
    <property type="entry name" value="TRNA(ILE)-LYSIDINE SYNTHASE-RELATED"/>
    <property type="match status" value="1"/>
</dbReference>
<evidence type="ECO:0000259" key="7">
    <source>
        <dbReference type="Pfam" id="PF01171"/>
    </source>
</evidence>
<dbReference type="GO" id="GO:0005524">
    <property type="term" value="F:ATP binding"/>
    <property type="evidence" value="ECO:0007669"/>
    <property type="project" value="UniProtKB-UniRule"/>
</dbReference>
<dbReference type="GO" id="GO:0006400">
    <property type="term" value="P:tRNA modification"/>
    <property type="evidence" value="ECO:0007669"/>
    <property type="project" value="UniProtKB-UniRule"/>
</dbReference>
<reference evidence="8" key="1">
    <citation type="journal article" date="2022" name="Microorganisms">
        <title>Assembly and Comparison of Ca. Neoehrlichia mikurensis Genomes.</title>
        <authorList>
            <person name="Azagi T."/>
            <person name="Dirks R.P."/>
            <person name="Yebra-Pimentel E.S."/>
            <person name="Schaap P.J."/>
            <person name="Koehorst J.J."/>
            <person name="Esser H.J."/>
            <person name="Sprong H."/>
        </authorList>
    </citation>
    <scope>NUCLEOTIDE SEQUENCE</scope>
    <source>
        <strain evidence="9">18-2804</strain>
        <strain evidence="8">18-2837</strain>
    </source>
</reference>
<keyword evidence="3 6" id="KW-0547">Nucleotide-binding</keyword>
<organism evidence="8 10">
    <name type="scientific">Neoehrlichia mikurensis</name>
    <dbReference type="NCBI Taxonomy" id="89586"/>
    <lineage>
        <taxon>Bacteria</taxon>
        <taxon>Pseudomonadati</taxon>
        <taxon>Pseudomonadota</taxon>
        <taxon>Alphaproteobacteria</taxon>
        <taxon>Rickettsiales</taxon>
        <taxon>Anaplasmataceae</taxon>
        <taxon>Candidatus Neoehrlichia</taxon>
    </lineage>
</organism>
<evidence type="ECO:0000256" key="1">
    <source>
        <dbReference type="ARBA" id="ARBA00022598"/>
    </source>
</evidence>
<dbReference type="RefSeq" id="WP_218193722.1">
    <property type="nucleotide sequence ID" value="NZ_CP054597.1"/>
</dbReference>
<dbReference type="InterPro" id="IPR012795">
    <property type="entry name" value="tRNA_Ile_lys_synt_N"/>
</dbReference>
<evidence type="ECO:0000313" key="11">
    <source>
        <dbReference type="Proteomes" id="UP001059985"/>
    </source>
</evidence>
<keyword evidence="4 6" id="KW-0067">ATP-binding</keyword>
<dbReference type="Proteomes" id="UP001059822">
    <property type="component" value="Chromosome"/>
</dbReference>
<evidence type="ECO:0000256" key="6">
    <source>
        <dbReference type="HAMAP-Rule" id="MF_01161"/>
    </source>
</evidence>
<evidence type="ECO:0000313" key="8">
    <source>
        <dbReference type="EMBL" id="UTO55753.1"/>
    </source>
</evidence>
<keyword evidence="11" id="KW-1185">Reference proteome</keyword>
<evidence type="ECO:0000256" key="2">
    <source>
        <dbReference type="ARBA" id="ARBA00022694"/>
    </source>
</evidence>
<protein>
    <recommendedName>
        <fullName evidence="6">tRNA(Ile)-lysidine synthase</fullName>
        <ecNumber evidence="6">6.3.4.19</ecNumber>
    </recommendedName>
    <alternativeName>
        <fullName evidence="6">tRNA(Ile)-2-lysyl-cytidine synthase</fullName>
    </alternativeName>
    <alternativeName>
        <fullName evidence="6">tRNA(Ile)-lysidine synthetase</fullName>
    </alternativeName>
</protein>
<evidence type="ECO:0000313" key="9">
    <source>
        <dbReference type="EMBL" id="UTO56670.1"/>
    </source>
</evidence>
<gene>
    <name evidence="6 8" type="primary">tilS</name>
    <name evidence="9" type="ORF">LUA81_01585</name>
    <name evidence="8" type="ORF">LUA82_01595</name>
</gene>
<feature type="binding site" evidence="6">
    <location>
        <begin position="25"/>
        <end position="30"/>
    </location>
    <ligand>
        <name>ATP</name>
        <dbReference type="ChEBI" id="CHEBI:30616"/>
    </ligand>
</feature>
<keyword evidence="2 6" id="KW-0819">tRNA processing</keyword>
<dbReference type="GO" id="GO:0032267">
    <property type="term" value="F:tRNA(Ile)-lysidine synthase activity"/>
    <property type="evidence" value="ECO:0007669"/>
    <property type="project" value="UniProtKB-EC"/>
</dbReference>
<evidence type="ECO:0000256" key="4">
    <source>
        <dbReference type="ARBA" id="ARBA00022840"/>
    </source>
</evidence>
<keyword evidence="6" id="KW-0963">Cytoplasm</keyword>
<dbReference type="Proteomes" id="UP001059985">
    <property type="component" value="Chromosome"/>
</dbReference>
<dbReference type="GO" id="GO:0005737">
    <property type="term" value="C:cytoplasm"/>
    <property type="evidence" value="ECO:0007669"/>
    <property type="project" value="UniProtKB-SubCell"/>
</dbReference>
<comment type="domain">
    <text evidence="6">The N-terminal region contains the highly conserved SGGXDS motif, predicted to be a P-loop motif involved in ATP binding.</text>
</comment>
<evidence type="ECO:0000313" key="10">
    <source>
        <dbReference type="Proteomes" id="UP001059822"/>
    </source>
</evidence>
<dbReference type="Pfam" id="PF01171">
    <property type="entry name" value="ATP_bind_3"/>
    <property type="match status" value="1"/>
</dbReference>
<dbReference type="AlphaFoldDB" id="A0A9Q9BZF9"/>
<keyword evidence="1 6" id="KW-0436">Ligase</keyword>
<dbReference type="InterPro" id="IPR011063">
    <property type="entry name" value="TilS/TtcA_N"/>
</dbReference>
<dbReference type="HAMAP" id="MF_01161">
    <property type="entry name" value="tRNA_Ile_lys_synt"/>
    <property type="match status" value="1"/>
</dbReference>